<proteinExistence type="predicted"/>
<evidence type="ECO:0000313" key="1">
    <source>
        <dbReference type="EMBL" id="OTA16205.1"/>
    </source>
</evidence>
<dbReference type="STRING" id="40578.Xbed_03506"/>
<dbReference type="EMBL" id="MUBK01000046">
    <property type="protein sequence ID" value="OTA16205.1"/>
    <property type="molecule type" value="Genomic_DNA"/>
</dbReference>
<dbReference type="OrthoDB" id="6445586at2"/>
<dbReference type="RefSeq" id="WP_086114101.1">
    <property type="nucleotide sequence ID" value="NZ_CAWNHF010000152.1"/>
</dbReference>
<comment type="caution">
    <text evidence="1">The sequence shown here is derived from an EMBL/GenBank/DDBJ whole genome shotgun (WGS) entry which is preliminary data.</text>
</comment>
<evidence type="ECO:0000313" key="2">
    <source>
        <dbReference type="Proteomes" id="UP000194204"/>
    </source>
</evidence>
<sequence>MSTEIKLGIAELPAGLRAVIRDGQAIVIKGAGEDAIQVKTYRWHNKRVLKPATNNKPMVLRPVGMLAKPKKTLRPIGVLIGKLSIPTEEEFAKRDSEILSMFEGREQD</sequence>
<organism evidence="1 2">
    <name type="scientific">Xenorhabdus beddingii</name>
    <dbReference type="NCBI Taxonomy" id="40578"/>
    <lineage>
        <taxon>Bacteria</taxon>
        <taxon>Pseudomonadati</taxon>
        <taxon>Pseudomonadota</taxon>
        <taxon>Gammaproteobacteria</taxon>
        <taxon>Enterobacterales</taxon>
        <taxon>Morganellaceae</taxon>
        <taxon>Xenorhabdus</taxon>
    </lineage>
</organism>
<accession>A0A1Y2SC10</accession>
<name>A0A1Y2SC10_9GAMM</name>
<dbReference type="AlphaFoldDB" id="A0A1Y2SC10"/>
<dbReference type="Proteomes" id="UP000194204">
    <property type="component" value="Unassembled WGS sequence"/>
</dbReference>
<gene>
    <name evidence="1" type="ORF">Xbed_03506</name>
</gene>
<keyword evidence="2" id="KW-1185">Reference proteome</keyword>
<reference evidence="1 2" key="1">
    <citation type="submission" date="2017-01" db="EMBL/GenBank/DDBJ databases">
        <title>Deconstructing symbiosis and pathogenesis requirements using a combined genomic-metabolomic approach.</title>
        <authorList>
            <person name="Tobias N.J."/>
            <person name="Wolff H."/>
            <person name="Djahanschiri B."/>
            <person name="Ebersberger I."/>
            <person name="Bode H.B."/>
        </authorList>
    </citation>
    <scope>NUCLEOTIDE SEQUENCE [LARGE SCALE GENOMIC DNA]</scope>
    <source>
        <strain evidence="1 2">DSM 4764</strain>
    </source>
</reference>
<protein>
    <submittedName>
        <fullName evidence="1">Uncharacterized protein</fullName>
    </submittedName>
</protein>